<protein>
    <submittedName>
        <fullName evidence="1">Uncharacterized protein</fullName>
    </submittedName>
</protein>
<organism evidence="1 2">
    <name type="scientific">Cotesia typhae</name>
    <dbReference type="NCBI Taxonomy" id="2053667"/>
    <lineage>
        <taxon>Eukaryota</taxon>
        <taxon>Metazoa</taxon>
        <taxon>Ecdysozoa</taxon>
        <taxon>Arthropoda</taxon>
        <taxon>Hexapoda</taxon>
        <taxon>Insecta</taxon>
        <taxon>Pterygota</taxon>
        <taxon>Neoptera</taxon>
        <taxon>Endopterygota</taxon>
        <taxon>Hymenoptera</taxon>
        <taxon>Apocrita</taxon>
        <taxon>Ichneumonoidea</taxon>
        <taxon>Braconidae</taxon>
        <taxon>Microgastrinae</taxon>
        <taxon>Cotesia</taxon>
    </lineage>
</organism>
<comment type="caution">
    <text evidence="1">The sequence shown here is derived from an EMBL/GenBank/DDBJ whole genome shotgun (WGS) entry which is preliminary data.</text>
</comment>
<evidence type="ECO:0000313" key="1">
    <source>
        <dbReference type="EMBL" id="KAG8038261.1"/>
    </source>
</evidence>
<dbReference type="EMBL" id="JAAOIC020000044">
    <property type="protein sequence ID" value="KAG8038261.1"/>
    <property type="molecule type" value="Genomic_DNA"/>
</dbReference>
<gene>
    <name evidence="1" type="ORF">G9C98_006588</name>
</gene>
<reference evidence="1" key="2">
    <citation type="submission" date="2021-04" db="EMBL/GenBank/DDBJ databases">
        <title>Genome-wide patterns of bracovirus chromosomal integration into multiple host tissues during parasitism.</title>
        <authorList>
            <person name="Chebbi M.A.C."/>
        </authorList>
    </citation>
    <scope>NUCLEOTIDE SEQUENCE</scope>
    <source>
        <tissue evidence="1">Whole body</tissue>
    </source>
</reference>
<evidence type="ECO:0000313" key="2">
    <source>
        <dbReference type="Proteomes" id="UP000729913"/>
    </source>
</evidence>
<dbReference type="AlphaFoldDB" id="A0A8J5QTB4"/>
<dbReference type="Proteomes" id="UP000729913">
    <property type="component" value="Unassembled WGS sequence"/>
</dbReference>
<proteinExistence type="predicted"/>
<sequence>MYFCYLRLFVGLSVFAVPFSNALYTYQSQAAKKYVNYLPNPYVSALVTGETSKLGDVFLEFNQKVYREDNFQISVQITDEKGAVTTNIIEGINLCDQLDIELMNLRPFSHSNIFGLTGLRCPIDFRDARKMADIVPFHWPKEHYFPIEIGCGVRNYQVTLSKCLGLGLVCQPLIQSRVESNFVSDRCLKQSFLIIDLIMINKSPTSLAIKSVNIVDGKFTKVSNFAHDNIVGTEVENIDVIDAETNTILIANDNDNNIKMVDVGVEKSLLVNAQVDKVEVNTDTNSVELIDTNVKSLKTSADDVKVISGSDCEDNNFAIINSDSEKHSLVNASVNDILLENNKDGGIDVFDNQLETIKRDDEINSVVDLYRERDKERRTRDRIGDGGYQTRTLVVAKALRTPGRRFISLTTRKCWRITTRLPLPKYVLSVCGLKAFTNSIY</sequence>
<accession>A0A8J5QTB4</accession>
<reference evidence="1" key="1">
    <citation type="submission" date="2020-03" db="EMBL/GenBank/DDBJ databases">
        <authorList>
            <person name="Chebbi M.A."/>
            <person name="Drezen J.M."/>
        </authorList>
    </citation>
    <scope>NUCLEOTIDE SEQUENCE</scope>
    <source>
        <tissue evidence="1">Whole body</tissue>
    </source>
</reference>
<dbReference type="OrthoDB" id="7674744at2759"/>
<keyword evidence="2" id="KW-1185">Reference proteome</keyword>
<name>A0A8J5QTB4_9HYME</name>